<dbReference type="InterPro" id="IPR012349">
    <property type="entry name" value="Split_barrel_FMN-bd"/>
</dbReference>
<dbReference type="EMBL" id="JACHIJ010000005">
    <property type="protein sequence ID" value="MBB5053622.1"/>
    <property type="molecule type" value="Genomic_DNA"/>
</dbReference>
<dbReference type="SMART" id="SM00903">
    <property type="entry name" value="Flavin_Reduct"/>
    <property type="match status" value="1"/>
</dbReference>
<dbReference type="AlphaFoldDB" id="A0A840N3Y9"/>
<dbReference type="GO" id="GO:0010181">
    <property type="term" value="F:FMN binding"/>
    <property type="evidence" value="ECO:0007669"/>
    <property type="project" value="InterPro"/>
</dbReference>
<evidence type="ECO:0000313" key="5">
    <source>
        <dbReference type="Proteomes" id="UP000521227"/>
    </source>
</evidence>
<accession>A0A840N3Y9</accession>
<dbReference type="SUPFAM" id="SSF50475">
    <property type="entry name" value="FMN-binding split barrel"/>
    <property type="match status" value="1"/>
</dbReference>
<sequence length="174" mass="18919">MPADSISPVPFDTRAFRKALGCFPTGVAVITAQPSGQLPVGLTINSFASVSLDPPLVLWSLQRDAPSKDAILQSGHFVVNVLDETQLRLAQQFARPAIDKFDGVEISTNRWGAPYIKKCIARFECKVMNCVDGGDHVIFLGEVEHFHHETGAPLVFCHGMFASVADTRPKQITG</sequence>
<feature type="domain" description="Flavin reductase like" evidence="3">
    <location>
        <begin position="20"/>
        <end position="163"/>
    </location>
</feature>
<keyword evidence="2" id="KW-0560">Oxidoreductase</keyword>
<evidence type="ECO:0000313" key="4">
    <source>
        <dbReference type="EMBL" id="MBB5053622.1"/>
    </source>
</evidence>
<evidence type="ECO:0000256" key="2">
    <source>
        <dbReference type="ARBA" id="ARBA00023002"/>
    </source>
</evidence>
<evidence type="ECO:0000256" key="1">
    <source>
        <dbReference type="ARBA" id="ARBA00008898"/>
    </source>
</evidence>
<dbReference type="Gene3D" id="2.30.110.10">
    <property type="entry name" value="Electron Transport, Fmn-binding Protein, Chain A"/>
    <property type="match status" value="1"/>
</dbReference>
<proteinExistence type="inferred from homology"/>
<organism evidence="4 5">
    <name type="scientific">Afipia massiliensis</name>
    <dbReference type="NCBI Taxonomy" id="211460"/>
    <lineage>
        <taxon>Bacteria</taxon>
        <taxon>Pseudomonadati</taxon>
        <taxon>Pseudomonadota</taxon>
        <taxon>Alphaproteobacteria</taxon>
        <taxon>Hyphomicrobiales</taxon>
        <taxon>Nitrobacteraceae</taxon>
        <taxon>Afipia</taxon>
    </lineage>
</organism>
<dbReference type="InterPro" id="IPR050268">
    <property type="entry name" value="NADH-dep_flavin_reductase"/>
</dbReference>
<dbReference type="RefSeq" id="WP_062316882.1">
    <property type="nucleotide sequence ID" value="NZ_JACHIJ010000005.1"/>
</dbReference>
<dbReference type="GO" id="GO:0042602">
    <property type="term" value="F:riboflavin reductase (NADPH) activity"/>
    <property type="evidence" value="ECO:0007669"/>
    <property type="project" value="TreeGrafter"/>
</dbReference>
<comment type="caution">
    <text evidence="4">The sequence shown here is derived from an EMBL/GenBank/DDBJ whole genome shotgun (WGS) entry which is preliminary data.</text>
</comment>
<comment type="similarity">
    <text evidence="1">Belongs to the non-flavoprotein flavin reductase family.</text>
</comment>
<dbReference type="PANTHER" id="PTHR30466">
    <property type="entry name" value="FLAVIN REDUCTASE"/>
    <property type="match status" value="1"/>
</dbReference>
<dbReference type="PANTHER" id="PTHR30466:SF11">
    <property type="entry name" value="FLAVIN-DEPENDENT MONOOXYGENASE, REDUCTASE SUBUNIT HSAB"/>
    <property type="match status" value="1"/>
</dbReference>
<dbReference type="Proteomes" id="UP000521227">
    <property type="component" value="Unassembled WGS sequence"/>
</dbReference>
<protein>
    <submittedName>
        <fullName evidence="4">Flavin reductase (DIM6/NTAB) family NADH-FMN oxidoreductase RutF</fullName>
    </submittedName>
</protein>
<dbReference type="Pfam" id="PF01613">
    <property type="entry name" value="Flavin_Reduct"/>
    <property type="match status" value="1"/>
</dbReference>
<name>A0A840N3Y9_9BRAD</name>
<dbReference type="InterPro" id="IPR002563">
    <property type="entry name" value="Flavin_Rdtase-like_dom"/>
</dbReference>
<gene>
    <name evidence="4" type="ORF">HNQ36_003622</name>
</gene>
<reference evidence="4 5" key="1">
    <citation type="submission" date="2020-08" db="EMBL/GenBank/DDBJ databases">
        <title>Genomic Encyclopedia of Type Strains, Phase IV (KMG-IV): sequencing the most valuable type-strain genomes for metagenomic binning, comparative biology and taxonomic classification.</title>
        <authorList>
            <person name="Goeker M."/>
        </authorList>
    </citation>
    <scope>NUCLEOTIDE SEQUENCE [LARGE SCALE GENOMIC DNA]</scope>
    <source>
        <strain evidence="4 5">DSM 17498</strain>
    </source>
</reference>
<evidence type="ECO:0000259" key="3">
    <source>
        <dbReference type="SMART" id="SM00903"/>
    </source>
</evidence>